<accession>A0A8D5ZJ60</accession>
<dbReference type="GO" id="GO:0004674">
    <property type="term" value="F:protein serine/threonine kinase activity"/>
    <property type="evidence" value="ECO:0007669"/>
    <property type="project" value="TreeGrafter"/>
</dbReference>
<dbReference type="InterPro" id="IPR019734">
    <property type="entry name" value="TPR_rpt"/>
</dbReference>
<dbReference type="InterPro" id="IPR011009">
    <property type="entry name" value="Kinase-like_dom_sf"/>
</dbReference>
<dbReference type="PROSITE" id="PS00108">
    <property type="entry name" value="PROTEIN_KINASE_ST"/>
    <property type="match status" value="1"/>
</dbReference>
<dbReference type="InterPro" id="IPR008271">
    <property type="entry name" value="Ser/Thr_kinase_AS"/>
</dbReference>
<dbReference type="RefSeq" id="WP_221289943.1">
    <property type="nucleotide sequence ID" value="NZ_AP024597.1"/>
</dbReference>
<dbReference type="Gene3D" id="1.25.40.10">
    <property type="entry name" value="Tetratricopeptide repeat domain"/>
    <property type="match status" value="2"/>
</dbReference>
<reference evidence="4 5" key="1">
    <citation type="submission" date="2021-04" db="EMBL/GenBank/DDBJ databases">
        <title>Complete genome sequence of Stygiolobus sp. KN-1.</title>
        <authorList>
            <person name="Nakamura K."/>
            <person name="Sakai H."/>
            <person name="Kurosawa N."/>
        </authorList>
    </citation>
    <scope>NUCLEOTIDE SEQUENCE [LARGE SCALE GENOMIC DNA]</scope>
    <source>
        <strain evidence="4 5">KN-1</strain>
    </source>
</reference>
<dbReference type="PANTHER" id="PTHR44167">
    <property type="entry name" value="OVARIAN-SPECIFIC SERINE/THREONINE-PROTEIN KINASE LOK-RELATED"/>
    <property type="match status" value="1"/>
</dbReference>
<protein>
    <recommendedName>
        <fullName evidence="3">Protein kinase domain-containing protein</fullName>
    </recommendedName>
</protein>
<dbReference type="PROSITE" id="PS00107">
    <property type="entry name" value="PROTEIN_KINASE_ATP"/>
    <property type="match status" value="1"/>
</dbReference>
<dbReference type="GO" id="GO:0005524">
    <property type="term" value="F:ATP binding"/>
    <property type="evidence" value="ECO:0007669"/>
    <property type="project" value="UniProtKB-KW"/>
</dbReference>
<evidence type="ECO:0000313" key="5">
    <source>
        <dbReference type="Proteomes" id="UP000825123"/>
    </source>
</evidence>
<evidence type="ECO:0000313" key="4">
    <source>
        <dbReference type="EMBL" id="BCU69887.1"/>
    </source>
</evidence>
<dbReference type="GeneID" id="66162920"/>
<keyword evidence="5" id="KW-1185">Reference proteome</keyword>
<dbReference type="SMART" id="SM00028">
    <property type="entry name" value="TPR"/>
    <property type="match status" value="3"/>
</dbReference>
<dbReference type="SMART" id="SM00220">
    <property type="entry name" value="S_TKc"/>
    <property type="match status" value="1"/>
</dbReference>
<keyword evidence="1" id="KW-0547">Nucleotide-binding</keyword>
<dbReference type="InterPro" id="IPR017441">
    <property type="entry name" value="Protein_kinase_ATP_BS"/>
</dbReference>
<dbReference type="PANTHER" id="PTHR44167:SF24">
    <property type="entry name" value="SERINE_THREONINE-PROTEIN KINASE CHK2"/>
    <property type="match status" value="1"/>
</dbReference>
<evidence type="ECO:0000256" key="2">
    <source>
        <dbReference type="ARBA" id="ARBA00022840"/>
    </source>
</evidence>
<dbReference type="InterPro" id="IPR000719">
    <property type="entry name" value="Prot_kinase_dom"/>
</dbReference>
<dbReference type="SUPFAM" id="SSF48452">
    <property type="entry name" value="TPR-like"/>
    <property type="match status" value="1"/>
</dbReference>
<proteinExistence type="predicted"/>
<feature type="domain" description="Protein kinase" evidence="3">
    <location>
        <begin position="315"/>
        <end position="607"/>
    </location>
</feature>
<sequence>MASIKPFIIQGVQLFRYGNYEKAHEQFRNATALYQQSDEANSPEGVYVYIDAMRWKGVTEVKLGRYDEAIRTLKQVLDNTNEKPPEVVYYLSLARYYYSFFLDYKTSTLMAALEGLKNIRPMVDMAKVTALKALIHTELWELNEAERLVGTIGHANPLSRLVWAHIFRFRNMFDQALTDIDPIVQAEPYNVDALIEKGLILKGKGLYGDALLTLESAVKVDRYNTLAMLFIAEVLELQKRRKDAIIVYTAIDKVVYSPLVKTKLSGLIIPQVNLQPQYGQLPQRQVQKAPSRTLGKLKLTSWDPKIWVGSTFSVYKVTDLLGEGGNGYVLKGVGPNGEEVAIKVLKVQSGVADDYFDTLVAEANNLTSVSNDPDFVKIYAIYVDRLVLNGILSGNLALYTMSPPMIVMELMKGGTLHDLLEDDAFFYSSRWVKTVYRAVATVARALAHMHSAGYVHMDVKPHNIFLTNKPKHPDQLPTVDFKLGDLGSAVRVGGKVTQLTVEYAPPEVYLGTAKPYLDVFALGMTTYVLLTRKMDRPDVQEMNDAFDCYLKNDAYCVKDKVRLAQEKLRQWDVNVPAEVKPIVKSMLDPDPITRPTAKEVSDVMTKLVA</sequence>
<dbReference type="Gene3D" id="3.30.200.20">
    <property type="entry name" value="Phosphorylase Kinase, domain 1"/>
    <property type="match status" value="1"/>
</dbReference>
<organism evidence="4 5">
    <name type="scientific">Stygiolobus caldivivus</name>
    <dbReference type="NCBI Taxonomy" id="2824673"/>
    <lineage>
        <taxon>Archaea</taxon>
        <taxon>Thermoproteota</taxon>
        <taxon>Thermoprotei</taxon>
        <taxon>Sulfolobales</taxon>
        <taxon>Sulfolobaceae</taxon>
        <taxon>Stygiolobus</taxon>
    </lineage>
</organism>
<dbReference type="CDD" id="cd14014">
    <property type="entry name" value="STKc_PknB_like"/>
    <property type="match status" value="1"/>
</dbReference>
<dbReference type="Proteomes" id="UP000825123">
    <property type="component" value="Chromosome"/>
</dbReference>
<gene>
    <name evidence="4" type="ORF">KN1_11840</name>
</gene>
<dbReference type="InterPro" id="IPR011990">
    <property type="entry name" value="TPR-like_helical_dom_sf"/>
</dbReference>
<dbReference type="Pfam" id="PF13432">
    <property type="entry name" value="TPR_16"/>
    <property type="match status" value="1"/>
</dbReference>
<dbReference type="Pfam" id="PF00069">
    <property type="entry name" value="Pkinase"/>
    <property type="match status" value="1"/>
</dbReference>
<dbReference type="EMBL" id="AP024597">
    <property type="protein sequence ID" value="BCU69887.1"/>
    <property type="molecule type" value="Genomic_DNA"/>
</dbReference>
<dbReference type="PROSITE" id="PS50011">
    <property type="entry name" value="PROTEIN_KINASE_DOM"/>
    <property type="match status" value="1"/>
</dbReference>
<evidence type="ECO:0000256" key="1">
    <source>
        <dbReference type="ARBA" id="ARBA00022741"/>
    </source>
</evidence>
<dbReference type="Gene3D" id="1.10.510.10">
    <property type="entry name" value="Transferase(Phosphotransferase) domain 1"/>
    <property type="match status" value="1"/>
</dbReference>
<dbReference type="SUPFAM" id="SSF56112">
    <property type="entry name" value="Protein kinase-like (PK-like)"/>
    <property type="match status" value="1"/>
</dbReference>
<evidence type="ECO:0000259" key="3">
    <source>
        <dbReference type="PROSITE" id="PS50011"/>
    </source>
</evidence>
<dbReference type="AlphaFoldDB" id="A0A8D5ZJ60"/>
<dbReference type="KEGG" id="csty:KN1_11840"/>
<keyword evidence="2" id="KW-0067">ATP-binding</keyword>
<name>A0A8D5ZJ60_9CREN</name>